<dbReference type="Gene3D" id="3.30.420.10">
    <property type="entry name" value="Ribonuclease H-like superfamily/Ribonuclease H"/>
    <property type="match status" value="1"/>
</dbReference>
<dbReference type="PANTHER" id="PTHR10954">
    <property type="entry name" value="RIBONUCLEASE H2 SUBUNIT A"/>
    <property type="match status" value="1"/>
</dbReference>
<dbReference type="GO" id="GO:0006298">
    <property type="term" value="P:mismatch repair"/>
    <property type="evidence" value="ECO:0007669"/>
    <property type="project" value="TreeGrafter"/>
</dbReference>
<dbReference type="Gene3D" id="1.10.10.460">
    <property type="entry name" value="Ribonuclease hii. Domain 2"/>
    <property type="match status" value="1"/>
</dbReference>
<evidence type="ECO:0000256" key="2">
    <source>
        <dbReference type="ARBA" id="ARBA00001946"/>
    </source>
</evidence>
<evidence type="ECO:0000256" key="6">
    <source>
        <dbReference type="ARBA" id="ARBA00022759"/>
    </source>
</evidence>
<dbReference type="InterPro" id="IPR012337">
    <property type="entry name" value="RNaseH-like_sf"/>
</dbReference>
<dbReference type="SUPFAM" id="SSF56672">
    <property type="entry name" value="DNA/RNA polymerases"/>
    <property type="match status" value="1"/>
</dbReference>
<evidence type="ECO:0000256" key="5">
    <source>
        <dbReference type="ARBA" id="ARBA00022723"/>
    </source>
</evidence>
<dbReference type="InterPro" id="IPR000477">
    <property type="entry name" value="RT_dom"/>
</dbReference>
<dbReference type="Pfam" id="PF00078">
    <property type="entry name" value="RVT_1"/>
    <property type="match status" value="1"/>
</dbReference>
<evidence type="ECO:0000256" key="8">
    <source>
        <dbReference type="PROSITE-ProRule" id="PRU01319"/>
    </source>
</evidence>
<dbReference type="GO" id="GO:0004523">
    <property type="term" value="F:RNA-DNA hybrid ribonuclease activity"/>
    <property type="evidence" value="ECO:0007669"/>
    <property type="project" value="UniProtKB-UniRule"/>
</dbReference>
<evidence type="ECO:0000313" key="12">
    <source>
        <dbReference type="EMBL" id="KAI5067222.1"/>
    </source>
</evidence>
<dbReference type="EMBL" id="JABFUD020000017">
    <property type="protein sequence ID" value="KAI5067222.1"/>
    <property type="molecule type" value="Genomic_DNA"/>
</dbReference>
<proteinExistence type="inferred from homology"/>
<dbReference type="EC" id="3.1.26.4" evidence="9"/>
<evidence type="ECO:0000256" key="4">
    <source>
        <dbReference type="ARBA" id="ARBA00022722"/>
    </source>
</evidence>
<sequence>MAQLPSWASEPCLMGIDEAGRGPVLGPMVYACAYCPISYQKTLATLEYADSKTLKESKREELFECIKVDNSMGWAVDVIDPRVLSSLMLAKEKTNLNLISHNSAMGLITKALNSGIFVTEVFVDTVGDAEKYEAELTKRFPGVTFKVSKKADSLFPIVSAASIVAKVTRDKALKDWIIEETGSEVSREFGSGYPGDPVTKEWMQKHRNNIFGFPTLVRFSWETCKSIIAKDGIEVHWLFLDDNRWNTLLHLEHENRRATQQCYDKFVSVATSIAKEVGALATKPPSRPRSGCRLEPRTRRLINARRKAWNKVRNKAANTRAGRQAVREYKAIALRAKAVVRDSNKRSFERFVGKGNELLRESQMKKFFTHLKKIVGKGQGTIANQPSNANRELVTEPERQLQVWEGYYSKVLADTDGTNKNPLAWYDKHVRIWPGMPEICDLLNWYEVREACRRLKRHKATGGDGLPPEFFKLLVKDKGLRSDPRKPRSEMGKAYLYMIDGIYDTGDIPAGASDAVIVSIPKKGDLTNTDNYRGITLISIAIKILTTVVIRRITNILEKRNFFSPGQARFHTNEECIGQVACLKEIVKLRHKDGKPTYVAYIDFKKAYDTVQHEALFLKLVAAGLQGRALRFFQALYRSTSVKVRHMEQLSDPIPVQRGVRQGCPGSPCLFNIYINDILDADGET</sequence>
<keyword evidence="7 8" id="KW-0378">Hydrolase</keyword>
<comment type="caution">
    <text evidence="12">The sequence shown here is derived from an EMBL/GenBank/DDBJ whole genome shotgun (WGS) entry which is preliminary data.</text>
</comment>
<dbReference type="SUPFAM" id="SSF53098">
    <property type="entry name" value="Ribonuclease H-like"/>
    <property type="match status" value="1"/>
</dbReference>
<dbReference type="NCBIfam" id="TIGR00729">
    <property type="entry name" value="ribonuclease HII"/>
    <property type="match status" value="1"/>
</dbReference>
<dbReference type="GO" id="GO:0043137">
    <property type="term" value="P:DNA replication, removal of RNA primer"/>
    <property type="evidence" value="ECO:0007669"/>
    <property type="project" value="TreeGrafter"/>
</dbReference>
<protein>
    <recommendedName>
        <fullName evidence="9">Ribonuclease</fullName>
        <ecNumber evidence="9">3.1.26.4</ecNumber>
    </recommendedName>
</protein>
<feature type="domain" description="RNase H type-2" evidence="11">
    <location>
        <begin position="11"/>
        <end position="233"/>
    </location>
</feature>
<dbReference type="GO" id="GO:0032299">
    <property type="term" value="C:ribonuclease H2 complex"/>
    <property type="evidence" value="ECO:0007669"/>
    <property type="project" value="TreeGrafter"/>
</dbReference>
<dbReference type="GO" id="GO:0046872">
    <property type="term" value="F:metal ion binding"/>
    <property type="evidence" value="ECO:0007669"/>
    <property type="project" value="UniProtKB-KW"/>
</dbReference>
<dbReference type="InterPro" id="IPR023160">
    <property type="entry name" value="RNase_HII_hlx-loop-hlx_cap_dom"/>
</dbReference>
<evidence type="ECO:0000259" key="10">
    <source>
        <dbReference type="PROSITE" id="PS50878"/>
    </source>
</evidence>
<dbReference type="PROSITE" id="PS51975">
    <property type="entry name" value="RNASE_H_2"/>
    <property type="match status" value="1"/>
</dbReference>
<gene>
    <name evidence="12" type="ORF">GOP47_0017750</name>
</gene>
<keyword evidence="6 8" id="KW-0255">Endonuclease</keyword>
<dbReference type="Pfam" id="PF01351">
    <property type="entry name" value="RNase_HII"/>
    <property type="match status" value="1"/>
</dbReference>
<accession>A0A9D4ZAV8</accession>
<dbReference type="PANTHER" id="PTHR10954:SF7">
    <property type="entry name" value="RIBONUCLEASE H2 SUBUNIT A"/>
    <property type="match status" value="1"/>
</dbReference>
<dbReference type="GO" id="GO:0003723">
    <property type="term" value="F:RNA binding"/>
    <property type="evidence" value="ECO:0007669"/>
    <property type="project" value="UniProtKB-UniRule"/>
</dbReference>
<comment type="function">
    <text evidence="9">Endonuclease that specifically degrades the RNA of RNA-DNA hybrids.</text>
</comment>
<dbReference type="AlphaFoldDB" id="A0A9D4ZAV8"/>
<dbReference type="CDD" id="cd07181">
    <property type="entry name" value="RNase_HII_eukaryota_like"/>
    <property type="match status" value="1"/>
</dbReference>
<dbReference type="FunFam" id="3.30.420.10:FF:000016">
    <property type="entry name" value="Ribonuclease"/>
    <property type="match status" value="1"/>
</dbReference>
<comment type="catalytic activity">
    <reaction evidence="1 8 9">
        <text>Endonucleolytic cleavage to 5'-phosphomonoester.</text>
        <dbReference type="EC" id="3.1.26.4"/>
    </reaction>
</comment>
<keyword evidence="5 8" id="KW-0479">Metal-binding</keyword>
<evidence type="ECO:0000313" key="13">
    <source>
        <dbReference type="Proteomes" id="UP000886520"/>
    </source>
</evidence>
<evidence type="ECO:0000256" key="3">
    <source>
        <dbReference type="ARBA" id="ARBA00007058"/>
    </source>
</evidence>
<feature type="binding site" evidence="8">
    <location>
        <position position="124"/>
    </location>
    <ligand>
        <name>a divalent metal cation</name>
        <dbReference type="ChEBI" id="CHEBI:60240"/>
    </ligand>
</feature>
<organism evidence="12 13">
    <name type="scientific">Adiantum capillus-veneris</name>
    <name type="common">Maidenhair fern</name>
    <dbReference type="NCBI Taxonomy" id="13818"/>
    <lineage>
        <taxon>Eukaryota</taxon>
        <taxon>Viridiplantae</taxon>
        <taxon>Streptophyta</taxon>
        <taxon>Embryophyta</taxon>
        <taxon>Tracheophyta</taxon>
        <taxon>Polypodiopsida</taxon>
        <taxon>Polypodiidae</taxon>
        <taxon>Polypodiales</taxon>
        <taxon>Pteridineae</taxon>
        <taxon>Pteridaceae</taxon>
        <taxon>Vittarioideae</taxon>
        <taxon>Adiantum</taxon>
    </lineage>
</organism>
<dbReference type="InterPro" id="IPR024567">
    <property type="entry name" value="RNase_HII/HIII_dom"/>
</dbReference>
<reference evidence="12" key="1">
    <citation type="submission" date="2021-01" db="EMBL/GenBank/DDBJ databases">
        <title>Adiantum capillus-veneris genome.</title>
        <authorList>
            <person name="Fang Y."/>
            <person name="Liao Q."/>
        </authorList>
    </citation>
    <scope>NUCLEOTIDE SEQUENCE</scope>
    <source>
        <strain evidence="12">H3</strain>
        <tissue evidence="12">Leaf</tissue>
    </source>
</reference>
<dbReference type="InterPro" id="IPR004649">
    <property type="entry name" value="RNase_H2_suA"/>
</dbReference>
<evidence type="ECO:0000256" key="7">
    <source>
        <dbReference type="ARBA" id="ARBA00022801"/>
    </source>
</evidence>
<dbReference type="FunFam" id="1.10.10.460:FF:000001">
    <property type="entry name" value="Ribonuclease"/>
    <property type="match status" value="1"/>
</dbReference>
<dbReference type="InterPro" id="IPR001352">
    <property type="entry name" value="RNase_HII/HIII"/>
</dbReference>
<dbReference type="CDD" id="cd01650">
    <property type="entry name" value="RT_nLTR_like"/>
    <property type="match status" value="1"/>
</dbReference>
<feature type="domain" description="Reverse transcriptase" evidence="10">
    <location>
        <begin position="501"/>
        <end position="685"/>
    </location>
</feature>
<evidence type="ECO:0000256" key="9">
    <source>
        <dbReference type="RuleBase" id="RU003515"/>
    </source>
</evidence>
<comment type="cofactor">
    <cofactor evidence="2">
        <name>Mg(2+)</name>
        <dbReference type="ChEBI" id="CHEBI:18420"/>
    </cofactor>
</comment>
<evidence type="ECO:0000259" key="11">
    <source>
        <dbReference type="PROSITE" id="PS51975"/>
    </source>
</evidence>
<dbReference type="OrthoDB" id="7462577at2759"/>
<dbReference type="Proteomes" id="UP000886520">
    <property type="component" value="Chromosome 17"/>
</dbReference>
<keyword evidence="4 8" id="KW-0540">Nuclease</keyword>
<name>A0A9D4ZAV8_ADICA</name>
<comment type="cofactor">
    <cofactor evidence="8">
        <name>Mn(2+)</name>
        <dbReference type="ChEBI" id="CHEBI:29035"/>
    </cofactor>
    <cofactor evidence="8">
        <name>Mg(2+)</name>
        <dbReference type="ChEBI" id="CHEBI:18420"/>
    </cofactor>
    <text evidence="8">Manganese or magnesium. Binds 1 divalent metal ion per monomer in the absence of substrate. May bind a second metal ion after substrate binding.</text>
</comment>
<keyword evidence="13" id="KW-1185">Reference proteome</keyword>
<feature type="binding site" evidence="8">
    <location>
        <position position="18"/>
    </location>
    <ligand>
        <name>a divalent metal cation</name>
        <dbReference type="ChEBI" id="CHEBI:60240"/>
    </ligand>
</feature>
<evidence type="ECO:0000256" key="1">
    <source>
        <dbReference type="ARBA" id="ARBA00000077"/>
    </source>
</evidence>
<feature type="binding site" evidence="8">
    <location>
        <position position="17"/>
    </location>
    <ligand>
        <name>a divalent metal cation</name>
        <dbReference type="ChEBI" id="CHEBI:60240"/>
    </ligand>
</feature>
<comment type="similarity">
    <text evidence="3">Belongs to the RNase HII family. Eukaryotic subfamily.</text>
</comment>
<dbReference type="PROSITE" id="PS50878">
    <property type="entry name" value="RT_POL"/>
    <property type="match status" value="1"/>
</dbReference>
<dbReference type="InterPro" id="IPR036397">
    <property type="entry name" value="RNaseH_sf"/>
</dbReference>
<dbReference type="InterPro" id="IPR043502">
    <property type="entry name" value="DNA/RNA_pol_sf"/>
</dbReference>